<sequence>MIEPRRFLPRFFFEQSTMKVICGLKSTLIEADRILVIGCPGSGKSTLAKRLSQALDLDYISMDRDFYWLPGWRKRPRDEIDRRIAKAVAEVDHGWDGPQLLPSSPAARRRRHLASAAQICMPVRRHLESVPVFRAQPPRTACRQP</sequence>
<accession>A0AAE2MJR9</accession>
<evidence type="ECO:0008006" key="3">
    <source>
        <dbReference type="Google" id="ProtNLM"/>
    </source>
</evidence>
<dbReference type="Gene3D" id="3.40.50.300">
    <property type="entry name" value="P-loop containing nucleotide triphosphate hydrolases"/>
    <property type="match status" value="1"/>
</dbReference>
<comment type="caution">
    <text evidence="1">The sequence shown here is derived from an EMBL/GenBank/DDBJ whole genome shotgun (WGS) entry which is preliminary data.</text>
</comment>
<dbReference type="SUPFAM" id="SSF52540">
    <property type="entry name" value="P-loop containing nucleoside triphosphate hydrolases"/>
    <property type="match status" value="1"/>
</dbReference>
<reference evidence="1 2" key="1">
    <citation type="submission" date="2020-08" db="EMBL/GenBank/DDBJ databases">
        <title>Genomic Encyclopedia of Type Strains, Phase IV (KMG-V): Genome sequencing to study the core and pangenomes of soil and plant-associated prokaryotes.</title>
        <authorList>
            <person name="Whitman W."/>
        </authorList>
    </citation>
    <scope>NUCLEOTIDE SEQUENCE [LARGE SCALE GENOMIC DNA]</scope>
    <source>
        <strain evidence="1 2">SEMIA 415</strain>
    </source>
</reference>
<dbReference type="AlphaFoldDB" id="A0AAE2MJR9"/>
<protein>
    <recommendedName>
        <fullName evidence="3">AAA family ATPase</fullName>
    </recommendedName>
</protein>
<proteinExistence type="predicted"/>
<gene>
    <name evidence="1" type="ORF">GGE16_002535</name>
</gene>
<dbReference type="PANTHER" id="PTHR37816:SF1">
    <property type="entry name" value="TOXIN"/>
    <property type="match status" value="1"/>
</dbReference>
<organism evidence="1 2">
    <name type="scientific">Rhizobium leguminosarum</name>
    <dbReference type="NCBI Taxonomy" id="384"/>
    <lineage>
        <taxon>Bacteria</taxon>
        <taxon>Pseudomonadati</taxon>
        <taxon>Pseudomonadota</taxon>
        <taxon>Alphaproteobacteria</taxon>
        <taxon>Hyphomicrobiales</taxon>
        <taxon>Rhizobiaceae</taxon>
        <taxon>Rhizobium/Agrobacterium group</taxon>
        <taxon>Rhizobium</taxon>
    </lineage>
</organism>
<evidence type="ECO:0000313" key="2">
    <source>
        <dbReference type="Proteomes" id="UP000538507"/>
    </source>
</evidence>
<dbReference type="EMBL" id="JACIGO010000002">
    <property type="protein sequence ID" value="MBB4290495.1"/>
    <property type="molecule type" value="Genomic_DNA"/>
</dbReference>
<dbReference type="InterPro" id="IPR027417">
    <property type="entry name" value="P-loop_NTPase"/>
</dbReference>
<dbReference type="PANTHER" id="PTHR37816">
    <property type="entry name" value="YALI0E33011P"/>
    <property type="match status" value="1"/>
</dbReference>
<evidence type="ECO:0000313" key="1">
    <source>
        <dbReference type="EMBL" id="MBB4290495.1"/>
    </source>
</evidence>
<dbReference type="Pfam" id="PF13238">
    <property type="entry name" value="AAA_18"/>
    <property type="match status" value="1"/>
</dbReference>
<name>A0AAE2MJR9_RHILE</name>
<dbReference type="Proteomes" id="UP000538507">
    <property type="component" value="Unassembled WGS sequence"/>
</dbReference>
<dbReference type="InterPro" id="IPR052922">
    <property type="entry name" value="Cytidylate_Kinase-2"/>
</dbReference>